<evidence type="ECO:0000313" key="1">
    <source>
        <dbReference type="EMBL" id="CAD6907270.1"/>
    </source>
</evidence>
<comment type="caution">
    <text evidence="1">The sequence shown here is derived from an EMBL/GenBank/DDBJ whole genome shotgun (WGS) entry which is preliminary data.</text>
</comment>
<gene>
    <name evidence="1" type="ORF">JKIAZH3_G4111</name>
</gene>
<protein>
    <submittedName>
        <fullName evidence="1">Uncharacterized protein</fullName>
    </submittedName>
</protein>
<sequence>MCIADIHGYDWAHFLAMAEIAGLDRYETLSESEKDYVDEVMVVVHKLKQSIVDVQGEINLGNALDALARQQEPIRQARFKERVRQFYQHELARLRNGQR</sequence>
<evidence type="ECO:0000313" key="2">
    <source>
        <dbReference type="Proteomes" id="UP000836402"/>
    </source>
</evidence>
<accession>A0ABN7INU8</accession>
<keyword evidence="2" id="KW-1185">Reference proteome</keyword>
<proteinExistence type="predicted"/>
<reference evidence="1" key="1">
    <citation type="submission" date="2020-10" db="EMBL/GenBank/DDBJ databases">
        <authorList>
            <person name="Sedaghatjoo S."/>
        </authorList>
    </citation>
    <scope>NUCLEOTIDE SEQUENCE</scope>
    <source>
        <strain evidence="1">AZH3</strain>
    </source>
</reference>
<dbReference type="EMBL" id="CAJHJG010000924">
    <property type="protein sequence ID" value="CAD6907270.1"/>
    <property type="molecule type" value="Genomic_DNA"/>
</dbReference>
<name>A0ABN7INU8_9BASI</name>
<organism evidence="1 2">
    <name type="scientific">Tilletia caries</name>
    <name type="common">wheat bunt fungus</name>
    <dbReference type="NCBI Taxonomy" id="13290"/>
    <lineage>
        <taxon>Eukaryota</taxon>
        <taxon>Fungi</taxon>
        <taxon>Dikarya</taxon>
        <taxon>Basidiomycota</taxon>
        <taxon>Ustilaginomycotina</taxon>
        <taxon>Exobasidiomycetes</taxon>
        <taxon>Tilletiales</taxon>
        <taxon>Tilletiaceae</taxon>
        <taxon>Tilletia</taxon>
    </lineage>
</organism>
<dbReference type="Proteomes" id="UP000836402">
    <property type="component" value="Unassembled WGS sequence"/>
</dbReference>